<comment type="caution">
    <text evidence="4">The sequence shown here is derived from an EMBL/GenBank/DDBJ whole genome shotgun (WGS) entry which is preliminary data.</text>
</comment>
<dbReference type="Gene3D" id="2.60.40.10">
    <property type="entry name" value="Immunoglobulins"/>
    <property type="match status" value="1"/>
</dbReference>
<evidence type="ECO:0000313" key="4">
    <source>
        <dbReference type="EMBL" id="GCC42566.1"/>
    </source>
</evidence>
<dbReference type="SUPFAM" id="SSF48726">
    <property type="entry name" value="Immunoglobulin"/>
    <property type="match status" value="1"/>
</dbReference>
<keyword evidence="2" id="KW-1133">Transmembrane helix</keyword>
<dbReference type="InterPro" id="IPR036179">
    <property type="entry name" value="Ig-like_dom_sf"/>
</dbReference>
<dbReference type="AlphaFoldDB" id="A0A401TIY8"/>
<reference evidence="4 5" key="1">
    <citation type="journal article" date="2018" name="Nat. Ecol. Evol.">
        <title>Shark genomes provide insights into elasmobranch evolution and the origin of vertebrates.</title>
        <authorList>
            <person name="Hara Y"/>
            <person name="Yamaguchi K"/>
            <person name="Onimaru K"/>
            <person name="Kadota M"/>
            <person name="Koyanagi M"/>
            <person name="Keeley SD"/>
            <person name="Tatsumi K"/>
            <person name="Tanaka K"/>
            <person name="Motone F"/>
            <person name="Kageyama Y"/>
            <person name="Nozu R"/>
            <person name="Adachi N"/>
            <person name="Nishimura O"/>
            <person name="Nakagawa R"/>
            <person name="Tanegashima C"/>
            <person name="Kiyatake I"/>
            <person name="Matsumoto R"/>
            <person name="Murakumo K"/>
            <person name="Nishida K"/>
            <person name="Terakita A"/>
            <person name="Kuratani S"/>
            <person name="Sato K"/>
            <person name="Hyodo S Kuraku.S."/>
        </authorList>
    </citation>
    <scope>NUCLEOTIDE SEQUENCE [LARGE SCALE GENOMIC DNA]</scope>
</reference>
<evidence type="ECO:0000313" key="5">
    <source>
        <dbReference type="Proteomes" id="UP000287033"/>
    </source>
</evidence>
<evidence type="ECO:0000259" key="3">
    <source>
        <dbReference type="Pfam" id="PF19428"/>
    </source>
</evidence>
<gene>
    <name evidence="4" type="ORF">chiPu_0026757</name>
</gene>
<sequence>SAEPVVLPVQENSPVTLPCRAPSSLAQREWTLNGQPAVGSEVIEQPLGLWLVATPGLQGRWECWATENGYRALLVRYSLQVLAGVEGQLPRAGVTVTTYWNQLVLVSVLLVVSVLTLVTYIGYHRSQSCWAWKRVRVGQSPPDSGEQGEIRPGPPSPGSDSRMHQTHHSGAEVNLQGSQLPLN</sequence>
<dbReference type="InterPro" id="IPR013783">
    <property type="entry name" value="Ig-like_fold"/>
</dbReference>
<name>A0A401TIY8_CHIPU</name>
<dbReference type="Proteomes" id="UP000287033">
    <property type="component" value="Unassembled WGS sequence"/>
</dbReference>
<feature type="domain" description="Semaphorin 4F C-terminal" evidence="3">
    <location>
        <begin position="8"/>
        <end position="147"/>
    </location>
</feature>
<dbReference type="STRING" id="137246.A0A401TIY8"/>
<keyword evidence="2" id="KW-0472">Membrane</keyword>
<keyword evidence="5" id="KW-1185">Reference proteome</keyword>
<evidence type="ECO:0000256" key="1">
    <source>
        <dbReference type="SAM" id="MobiDB-lite"/>
    </source>
</evidence>
<proteinExistence type="predicted"/>
<protein>
    <recommendedName>
        <fullName evidence="3">Semaphorin 4F C-terminal domain-containing protein</fullName>
    </recommendedName>
</protein>
<feature type="transmembrane region" description="Helical" evidence="2">
    <location>
        <begin position="99"/>
        <end position="123"/>
    </location>
</feature>
<dbReference type="EMBL" id="BEZZ01086705">
    <property type="protein sequence ID" value="GCC42566.1"/>
    <property type="molecule type" value="Genomic_DNA"/>
</dbReference>
<dbReference type="Pfam" id="PF19428">
    <property type="entry name" value="Sema4F_C"/>
    <property type="match status" value="1"/>
</dbReference>
<feature type="non-terminal residue" evidence="4">
    <location>
        <position position="1"/>
    </location>
</feature>
<dbReference type="InterPro" id="IPR045791">
    <property type="entry name" value="Sema4F_C"/>
</dbReference>
<organism evidence="4 5">
    <name type="scientific">Chiloscyllium punctatum</name>
    <name type="common">Brownbanded bambooshark</name>
    <name type="synonym">Hemiscyllium punctatum</name>
    <dbReference type="NCBI Taxonomy" id="137246"/>
    <lineage>
        <taxon>Eukaryota</taxon>
        <taxon>Metazoa</taxon>
        <taxon>Chordata</taxon>
        <taxon>Craniata</taxon>
        <taxon>Vertebrata</taxon>
        <taxon>Chondrichthyes</taxon>
        <taxon>Elasmobranchii</taxon>
        <taxon>Galeomorphii</taxon>
        <taxon>Galeoidea</taxon>
        <taxon>Orectolobiformes</taxon>
        <taxon>Hemiscylliidae</taxon>
        <taxon>Chiloscyllium</taxon>
    </lineage>
</organism>
<keyword evidence="2" id="KW-0812">Transmembrane</keyword>
<feature type="region of interest" description="Disordered" evidence="1">
    <location>
        <begin position="140"/>
        <end position="183"/>
    </location>
</feature>
<accession>A0A401TIY8</accession>
<evidence type="ECO:0000256" key="2">
    <source>
        <dbReference type="SAM" id="Phobius"/>
    </source>
</evidence>